<dbReference type="AlphaFoldDB" id="A0AAD5QZR8"/>
<organism evidence="1 2">
    <name type="scientific">Parelaphostrongylus tenuis</name>
    <name type="common">Meningeal worm</name>
    <dbReference type="NCBI Taxonomy" id="148309"/>
    <lineage>
        <taxon>Eukaryota</taxon>
        <taxon>Metazoa</taxon>
        <taxon>Ecdysozoa</taxon>
        <taxon>Nematoda</taxon>
        <taxon>Chromadorea</taxon>
        <taxon>Rhabditida</taxon>
        <taxon>Rhabditina</taxon>
        <taxon>Rhabditomorpha</taxon>
        <taxon>Strongyloidea</taxon>
        <taxon>Metastrongylidae</taxon>
        <taxon>Parelaphostrongylus</taxon>
    </lineage>
</organism>
<accession>A0AAD5QZR8</accession>
<dbReference type="EMBL" id="JAHQIW010005724">
    <property type="protein sequence ID" value="KAJ1366943.1"/>
    <property type="molecule type" value="Genomic_DNA"/>
</dbReference>
<keyword evidence="2" id="KW-1185">Reference proteome</keyword>
<comment type="caution">
    <text evidence="1">The sequence shown here is derived from an EMBL/GenBank/DDBJ whole genome shotgun (WGS) entry which is preliminary data.</text>
</comment>
<dbReference type="Proteomes" id="UP001196413">
    <property type="component" value="Unassembled WGS sequence"/>
</dbReference>
<name>A0AAD5QZR8_PARTN</name>
<gene>
    <name evidence="1" type="ORF">KIN20_027747</name>
</gene>
<protein>
    <submittedName>
        <fullName evidence="1">Uncharacterized protein</fullName>
    </submittedName>
</protein>
<reference evidence="1" key="1">
    <citation type="submission" date="2021-06" db="EMBL/GenBank/DDBJ databases">
        <title>Parelaphostrongylus tenuis whole genome reference sequence.</title>
        <authorList>
            <person name="Garwood T.J."/>
            <person name="Larsen P.A."/>
            <person name="Fountain-Jones N.M."/>
            <person name="Garbe J.R."/>
            <person name="Macchietto M.G."/>
            <person name="Kania S.A."/>
            <person name="Gerhold R.W."/>
            <person name="Richards J.E."/>
            <person name="Wolf T.M."/>
        </authorList>
    </citation>
    <scope>NUCLEOTIDE SEQUENCE</scope>
    <source>
        <strain evidence="1">MNPRO001-30</strain>
        <tissue evidence="1">Meninges</tissue>
    </source>
</reference>
<evidence type="ECO:0000313" key="2">
    <source>
        <dbReference type="Proteomes" id="UP001196413"/>
    </source>
</evidence>
<evidence type="ECO:0000313" key="1">
    <source>
        <dbReference type="EMBL" id="KAJ1366943.1"/>
    </source>
</evidence>
<proteinExistence type="predicted"/>
<sequence length="97" mass="11326">MYHNWSLPKQDESLSVIELSVEGSVLGIFLYLTSEEKDLKFRPAPTVNIHRRGFTPDDIGNQGRAYSALDHQLKDEKRYRLDFQDVKRKIKITDTMN</sequence>